<dbReference type="Pfam" id="PF12732">
    <property type="entry name" value="YtxH"/>
    <property type="match status" value="1"/>
</dbReference>
<dbReference type="InterPro" id="IPR052928">
    <property type="entry name" value="Desiccation-related_membrane"/>
</dbReference>
<feature type="transmembrane region" description="Helical" evidence="2">
    <location>
        <begin position="26"/>
        <end position="45"/>
    </location>
</feature>
<feature type="compositionally biased region" description="Basic and acidic residues" evidence="1">
    <location>
        <begin position="59"/>
        <end position="99"/>
    </location>
</feature>
<keyword evidence="2" id="KW-1133">Transmembrane helix</keyword>
<accession>A0A424YC46</accession>
<gene>
    <name evidence="3" type="ORF">D5R97_08105</name>
</gene>
<feature type="compositionally biased region" description="Acidic residues" evidence="1">
    <location>
        <begin position="101"/>
        <end position="112"/>
    </location>
</feature>
<dbReference type="Proteomes" id="UP000285138">
    <property type="component" value="Unassembled WGS sequence"/>
</dbReference>
<name>A0A424YC46_9FIRM</name>
<dbReference type="AlphaFoldDB" id="A0A424YC46"/>
<evidence type="ECO:0000313" key="4">
    <source>
        <dbReference type="Proteomes" id="UP000285138"/>
    </source>
</evidence>
<keyword evidence="2" id="KW-0812">Transmembrane</keyword>
<protein>
    <submittedName>
        <fullName evidence="3">YtxH domain-containing protein</fullName>
    </submittedName>
</protein>
<organism evidence="3 4">
    <name type="scientific">Candidatus Syntrophonatronum acetioxidans</name>
    <dbReference type="NCBI Taxonomy" id="1795816"/>
    <lineage>
        <taxon>Bacteria</taxon>
        <taxon>Bacillati</taxon>
        <taxon>Bacillota</taxon>
        <taxon>Clostridia</taxon>
        <taxon>Eubacteriales</taxon>
        <taxon>Syntrophomonadaceae</taxon>
        <taxon>Candidatus Syntrophonatronum</taxon>
    </lineage>
</organism>
<keyword evidence="2" id="KW-0472">Membrane</keyword>
<evidence type="ECO:0000256" key="1">
    <source>
        <dbReference type="SAM" id="MobiDB-lite"/>
    </source>
</evidence>
<dbReference type="InterPro" id="IPR024623">
    <property type="entry name" value="YtxH"/>
</dbReference>
<sequence length="112" mass="12570">MGIKDYLENVRKERERAERRESAIKVAYGLTIGAALGAVGGLLFAPKPGKETREEIATKAREKAESTKETLAEKKEAMAEKKEELRGKYEEIKEKRQTGEESPEEVEDTSTL</sequence>
<comment type="caution">
    <text evidence="3">The sequence shown here is derived from an EMBL/GenBank/DDBJ whole genome shotgun (WGS) entry which is preliminary data.</text>
</comment>
<dbReference type="PANTHER" id="PTHR35792">
    <property type="entry name" value="GENERAL STRESS PROTEIN"/>
    <property type="match status" value="1"/>
</dbReference>
<reference evidence="3 4" key="1">
    <citation type="submission" date="2018-08" db="EMBL/GenBank/DDBJ databases">
        <title>The metabolism and importance of syntrophic acetate oxidation coupled to methane or sulfide production in haloalkaline environments.</title>
        <authorList>
            <person name="Timmers P.H.A."/>
            <person name="Vavourakis C.D."/>
            <person name="Sorokin D.Y."/>
            <person name="Sinninghe Damste J.S."/>
            <person name="Muyzer G."/>
            <person name="Stams A.J.M."/>
            <person name="Plugge C.M."/>
        </authorList>
    </citation>
    <scope>NUCLEOTIDE SEQUENCE [LARGE SCALE GENOMIC DNA]</scope>
    <source>
        <strain evidence="3">MSAO_Bac1</strain>
    </source>
</reference>
<dbReference type="PANTHER" id="PTHR35792:SF2">
    <property type="entry name" value="GENERAL STRESS PROTEIN"/>
    <property type="match status" value="1"/>
</dbReference>
<evidence type="ECO:0000313" key="3">
    <source>
        <dbReference type="EMBL" id="RQD74296.1"/>
    </source>
</evidence>
<proteinExistence type="predicted"/>
<evidence type="ECO:0000256" key="2">
    <source>
        <dbReference type="SAM" id="Phobius"/>
    </source>
</evidence>
<dbReference type="EMBL" id="QZAA01000211">
    <property type="protein sequence ID" value="RQD74296.1"/>
    <property type="molecule type" value="Genomic_DNA"/>
</dbReference>
<feature type="region of interest" description="Disordered" evidence="1">
    <location>
        <begin position="59"/>
        <end position="112"/>
    </location>
</feature>